<evidence type="ECO:0000313" key="2">
    <source>
        <dbReference type="EMBL" id="ABK99987.1"/>
    </source>
</evidence>
<evidence type="ECO:0000313" key="3">
    <source>
        <dbReference type="Proteomes" id="UP000006732"/>
    </source>
</evidence>
<dbReference type="Proteomes" id="UP000006732">
    <property type="component" value="Chromosome"/>
</dbReference>
<dbReference type="InterPro" id="IPR049945">
    <property type="entry name" value="AAA_22"/>
</dbReference>
<dbReference type="PANTHER" id="PTHR35894">
    <property type="entry name" value="GENERAL SECRETION PATHWAY PROTEIN A-RELATED"/>
    <property type="match status" value="1"/>
</dbReference>
<dbReference type="STRING" id="338966.Ppro_2381"/>
<dbReference type="Pfam" id="PF13401">
    <property type="entry name" value="AAA_22"/>
    <property type="match status" value="1"/>
</dbReference>
<organism evidence="2 3">
    <name type="scientific">Pelobacter propionicus (strain DSM 2379 / NBRC 103807 / OttBd1)</name>
    <dbReference type="NCBI Taxonomy" id="338966"/>
    <lineage>
        <taxon>Bacteria</taxon>
        <taxon>Pseudomonadati</taxon>
        <taxon>Thermodesulfobacteriota</taxon>
        <taxon>Desulfuromonadia</taxon>
        <taxon>Desulfuromonadales</taxon>
        <taxon>Desulfuromonadaceae</taxon>
        <taxon>Pelobacter</taxon>
    </lineage>
</organism>
<dbReference type="KEGG" id="ppd:Ppro_2381"/>
<accession>A1ARL7</accession>
<reference evidence="2 3" key="1">
    <citation type="submission" date="2006-10" db="EMBL/GenBank/DDBJ databases">
        <title>Complete sequence of chromosome of Pelobacter propionicus DSM 2379.</title>
        <authorList>
            <consortium name="US DOE Joint Genome Institute"/>
            <person name="Copeland A."/>
            <person name="Lucas S."/>
            <person name="Lapidus A."/>
            <person name="Barry K."/>
            <person name="Detter J.C."/>
            <person name="Glavina del Rio T."/>
            <person name="Hammon N."/>
            <person name="Israni S."/>
            <person name="Dalin E."/>
            <person name="Tice H."/>
            <person name="Pitluck S."/>
            <person name="Saunders E."/>
            <person name="Brettin T."/>
            <person name="Bruce D."/>
            <person name="Han C."/>
            <person name="Tapia R."/>
            <person name="Schmutz J."/>
            <person name="Larimer F."/>
            <person name="Land M."/>
            <person name="Hauser L."/>
            <person name="Kyrpides N."/>
            <person name="Kim E."/>
            <person name="Lovley D."/>
            <person name="Richardson P."/>
        </authorList>
    </citation>
    <scope>NUCLEOTIDE SEQUENCE [LARGE SCALE GENOMIC DNA]</scope>
    <source>
        <strain evidence="3">DSM 2379 / NBRC 103807 / OttBd1</strain>
    </source>
</reference>
<dbReference type="HOGENOM" id="CLU_099028_0_0_7"/>
<keyword evidence="3" id="KW-1185">Reference proteome</keyword>
<dbReference type="InterPro" id="IPR052026">
    <property type="entry name" value="ExeA_AAA_ATPase_DNA-bind"/>
</dbReference>
<evidence type="ECO:0000259" key="1">
    <source>
        <dbReference type="Pfam" id="PF13401"/>
    </source>
</evidence>
<dbReference type="Gene3D" id="3.40.50.300">
    <property type="entry name" value="P-loop containing nucleotide triphosphate hydrolases"/>
    <property type="match status" value="1"/>
</dbReference>
<sequence length="251" mass="28377">MRHVMATTKNMRKFMQAVDDLLSRPMGTEGMGLLWGAPGEGKSTAVARVCDQFNGIYVRAVGCWTVTSMLGDLCRELGGDRKLRRKDMIEFIVYELKKDNCTPRPIFIDEADYCFRQFDMVDALRDIYDLSGCPVIMIGMEDIAKKIKTNARIARRITQWVEFKGLDLEDVKTVARECCEVEISSDLAIHLHKECNANIGRVIIGLTKIEKQAKTSGLTVMDCAAWGNKPLYYDQPSFSRRSKNGSGEENR</sequence>
<dbReference type="RefSeq" id="WP_011736243.1">
    <property type="nucleotide sequence ID" value="NC_008609.1"/>
</dbReference>
<dbReference type="GO" id="GO:0016887">
    <property type="term" value="F:ATP hydrolysis activity"/>
    <property type="evidence" value="ECO:0007669"/>
    <property type="project" value="InterPro"/>
</dbReference>
<proteinExistence type="predicted"/>
<dbReference type="SUPFAM" id="SSF52540">
    <property type="entry name" value="P-loop containing nucleoside triphosphate hydrolases"/>
    <property type="match status" value="1"/>
</dbReference>
<dbReference type="AlphaFoldDB" id="A1ARL7"/>
<gene>
    <name evidence="2" type="ordered locus">Ppro_2381</name>
</gene>
<dbReference type="EMBL" id="CP000482">
    <property type="protein sequence ID" value="ABK99987.1"/>
    <property type="molecule type" value="Genomic_DNA"/>
</dbReference>
<dbReference type="InterPro" id="IPR027417">
    <property type="entry name" value="P-loop_NTPase"/>
</dbReference>
<protein>
    <submittedName>
        <fullName evidence="2">AAA-superfamily of ATPases protein</fullName>
    </submittedName>
</protein>
<dbReference type="eggNOG" id="COG2842">
    <property type="taxonomic scope" value="Bacteria"/>
</dbReference>
<dbReference type="PANTHER" id="PTHR35894:SF5">
    <property type="entry name" value="MU-LIKE PROPHAGE FLUMU DNA TRANSPOSITION PROTEIN B"/>
    <property type="match status" value="1"/>
</dbReference>
<name>A1ARL7_PELPD</name>
<feature type="domain" description="ORC1/DEAH AAA+ ATPase" evidence="1">
    <location>
        <begin position="28"/>
        <end position="146"/>
    </location>
</feature>
<dbReference type="OrthoDB" id="9797061at2"/>